<keyword evidence="3 5" id="KW-1133">Transmembrane helix</keyword>
<feature type="transmembrane region" description="Helical" evidence="5">
    <location>
        <begin position="186"/>
        <end position="205"/>
    </location>
</feature>
<feature type="transmembrane region" description="Helical" evidence="5">
    <location>
        <begin position="240"/>
        <end position="258"/>
    </location>
</feature>
<dbReference type="Gene3D" id="1.20.1250.20">
    <property type="entry name" value="MFS general substrate transporter like domains"/>
    <property type="match status" value="1"/>
</dbReference>
<feature type="transmembrane region" description="Helical" evidence="5">
    <location>
        <begin position="307"/>
        <end position="326"/>
    </location>
</feature>
<feature type="transmembrane region" description="Helical" evidence="5">
    <location>
        <begin position="417"/>
        <end position="438"/>
    </location>
</feature>
<keyword evidence="2 5" id="KW-0812">Transmembrane</keyword>
<feature type="transmembrane region" description="Helical" evidence="5">
    <location>
        <begin position="65"/>
        <end position="83"/>
    </location>
</feature>
<feature type="transmembrane region" description="Helical" evidence="5">
    <location>
        <begin position="278"/>
        <end position="295"/>
    </location>
</feature>
<keyword evidence="4 5" id="KW-0472">Membrane</keyword>
<evidence type="ECO:0000256" key="3">
    <source>
        <dbReference type="ARBA" id="ARBA00022989"/>
    </source>
</evidence>
<feature type="transmembrane region" description="Helical" evidence="5">
    <location>
        <begin position="113"/>
        <end position="132"/>
    </location>
</feature>
<comment type="caution">
    <text evidence="6">The sequence shown here is derived from an EMBL/GenBank/DDBJ whole genome shotgun (WGS) entry which is preliminary data.</text>
</comment>
<reference evidence="6" key="1">
    <citation type="submission" date="2023-05" db="EMBL/GenBank/DDBJ databases">
        <title>Nepenthes gracilis genome sequencing.</title>
        <authorList>
            <person name="Fukushima K."/>
        </authorList>
    </citation>
    <scope>NUCLEOTIDE SEQUENCE</scope>
    <source>
        <strain evidence="6">SING2019-196</strain>
    </source>
</reference>
<evidence type="ECO:0000313" key="7">
    <source>
        <dbReference type="Proteomes" id="UP001279734"/>
    </source>
</evidence>
<protein>
    <recommendedName>
        <fullName evidence="8">UNC93-like protein 1</fullName>
    </recommendedName>
</protein>
<dbReference type="Proteomes" id="UP001279734">
    <property type="component" value="Unassembled WGS sequence"/>
</dbReference>
<dbReference type="InterPro" id="IPR036259">
    <property type="entry name" value="MFS_trans_sf"/>
</dbReference>
<evidence type="ECO:0000256" key="1">
    <source>
        <dbReference type="ARBA" id="ARBA00004141"/>
    </source>
</evidence>
<dbReference type="AlphaFoldDB" id="A0AAD3TGF6"/>
<feature type="transmembrane region" description="Helical" evidence="5">
    <location>
        <begin position="24"/>
        <end position="45"/>
    </location>
</feature>
<accession>A0AAD3TGF6</accession>
<evidence type="ECO:0000256" key="4">
    <source>
        <dbReference type="ARBA" id="ARBA00023136"/>
    </source>
</evidence>
<dbReference type="Pfam" id="PF05978">
    <property type="entry name" value="UNC-93"/>
    <property type="match status" value="1"/>
</dbReference>
<dbReference type="PANTHER" id="PTHR23294:SF59">
    <property type="entry name" value="UNC93-LIKE PROTEIN C922.05C"/>
    <property type="match status" value="1"/>
</dbReference>
<evidence type="ECO:0008006" key="8">
    <source>
        <dbReference type="Google" id="ProtNLM"/>
    </source>
</evidence>
<sequence length="454" mass="49657">MGFEGDEESASDVRQNSKFRLNSPIVQVALIGLVCFCCPGMYNALAGMGGGGQVNHKAANNANTALYATFAVFGILGGGIYNILGPRLTLFAGCLTYALYAGSFLDYNHQHSQTFVVVAGALLGVGAGLLWAGQGAIMTSYPTAKRKGTYISIFWSIFNMGGVIGGLIPFILNYNRGEAASVNDGTYIGFMCFMVAGALLSLAILPPSKVVRDDGTRCTNITNSSVSIELVEILKLFTNWKMLLIFPAAWGGNFFYTYQFNYVNGELFNLRTRGFNNVFYWGAQMLGSWGIGYLMDFSFKSRRRRGFFGIAVVAVLGTAIWGGGLANQLRYSRDDMLEKLDFKDSGSAYVGPFLLYFSFGLLDAMFQSMIYWVIGALADSSEILSRYSGFYKEYKAAGAAVAWQIDAHNVSYLNQLIVNWALITVSYPMLFLLVMLAVKDDNDTQDQAPEAALF</sequence>
<proteinExistence type="predicted"/>
<comment type="subcellular location">
    <subcellularLocation>
        <location evidence="1">Membrane</location>
        <topology evidence="1">Multi-pass membrane protein</topology>
    </subcellularLocation>
</comment>
<organism evidence="6 7">
    <name type="scientific">Nepenthes gracilis</name>
    <name type="common">Slender pitcher plant</name>
    <dbReference type="NCBI Taxonomy" id="150966"/>
    <lineage>
        <taxon>Eukaryota</taxon>
        <taxon>Viridiplantae</taxon>
        <taxon>Streptophyta</taxon>
        <taxon>Embryophyta</taxon>
        <taxon>Tracheophyta</taxon>
        <taxon>Spermatophyta</taxon>
        <taxon>Magnoliopsida</taxon>
        <taxon>eudicotyledons</taxon>
        <taxon>Gunneridae</taxon>
        <taxon>Pentapetalae</taxon>
        <taxon>Caryophyllales</taxon>
        <taxon>Nepenthaceae</taxon>
        <taxon>Nepenthes</taxon>
    </lineage>
</organism>
<dbReference type="InterPro" id="IPR051617">
    <property type="entry name" value="UNC-93-like_regulator"/>
</dbReference>
<feature type="transmembrane region" description="Helical" evidence="5">
    <location>
        <begin position="346"/>
        <end position="366"/>
    </location>
</feature>
<name>A0AAD3TGF6_NEPGR</name>
<evidence type="ECO:0000256" key="2">
    <source>
        <dbReference type="ARBA" id="ARBA00022692"/>
    </source>
</evidence>
<gene>
    <name evidence="6" type="ORF">Nepgr_031381</name>
</gene>
<keyword evidence="7" id="KW-1185">Reference proteome</keyword>
<dbReference type="CDD" id="cd06178">
    <property type="entry name" value="MFS_unc93-like"/>
    <property type="match status" value="1"/>
</dbReference>
<dbReference type="InterPro" id="IPR010291">
    <property type="entry name" value="Ion_channel_UNC-93"/>
</dbReference>
<feature type="transmembrane region" description="Helical" evidence="5">
    <location>
        <begin position="153"/>
        <end position="174"/>
    </location>
</feature>
<dbReference type="EMBL" id="BSYO01000036">
    <property type="protein sequence ID" value="GMH29538.1"/>
    <property type="molecule type" value="Genomic_DNA"/>
</dbReference>
<evidence type="ECO:0000256" key="5">
    <source>
        <dbReference type="SAM" id="Phobius"/>
    </source>
</evidence>
<evidence type="ECO:0000313" key="6">
    <source>
        <dbReference type="EMBL" id="GMH29538.1"/>
    </source>
</evidence>
<dbReference type="SUPFAM" id="SSF103473">
    <property type="entry name" value="MFS general substrate transporter"/>
    <property type="match status" value="1"/>
</dbReference>
<feature type="transmembrane region" description="Helical" evidence="5">
    <location>
        <begin position="90"/>
        <end position="107"/>
    </location>
</feature>
<dbReference type="GO" id="GO:0016020">
    <property type="term" value="C:membrane"/>
    <property type="evidence" value="ECO:0007669"/>
    <property type="project" value="UniProtKB-SubCell"/>
</dbReference>
<dbReference type="PANTHER" id="PTHR23294">
    <property type="entry name" value="ET TRANSLATION PRODUCT-RELATED"/>
    <property type="match status" value="1"/>
</dbReference>